<gene>
    <name evidence="1" type="primary">RF55_21525</name>
    <name evidence="1" type="ORF">TNCV_4202591</name>
</gene>
<dbReference type="InterPro" id="IPR036397">
    <property type="entry name" value="RNaseH_sf"/>
</dbReference>
<sequence>MRKRYQTVGDVLRQVVIVLIENNSQTGRISVLNCVMKSGDTYQLTLDILWVKGMSLVTPLWDGEKVSSEKWDVLGVRVELEKNVLLEFEEQPETSTWTVSAAANVSHMTAPGWRNVSGIPTRGASNSTAKCFSQHTDSFVVLTRRSRFQRRCAKCIGYSISRATDWRGWSVALRKFRTLKGLQKGSLTAKNLRLIVTKFEETGSLNVRSGRGKKPVSTEAIEKVDLQVEEDKASNVQASTRVRLVAEALDLSRSTVQKIMRNIIRYYPYKLQLVQELLPHDFETRHLFALQFLARLEVDPEWPWNILWTDEAHFHLDGSVNTHNCRIWESDNPHSTSQVSLHSPKVTVWCGFSASFILGPYFFEELGAGGPVTCSITGQRYASLLRNKIIPDLQTRQCLSRIIFMQDGAPPHNTRCVKDVLKHHFTEERVISRQFLHLRPPRSPDLNPCDFWLWGHLRQLVSCDQPRTLPDLKDSISRDVLNMSQNTLQSTVEHAILRFQIVAENDGHHVEPLVL</sequence>
<name>A0A8X6S8Y1_TRICX</name>
<protein>
    <submittedName>
        <fullName evidence="1">Transposable element tc3 transposase</fullName>
    </submittedName>
</protein>
<comment type="caution">
    <text evidence="1">The sequence shown here is derived from an EMBL/GenBank/DDBJ whole genome shotgun (WGS) entry which is preliminary data.</text>
</comment>
<proteinExistence type="predicted"/>
<evidence type="ECO:0000313" key="2">
    <source>
        <dbReference type="Proteomes" id="UP000887159"/>
    </source>
</evidence>
<organism evidence="1 2">
    <name type="scientific">Trichonephila clavipes</name>
    <name type="common">Golden silk orbweaver</name>
    <name type="synonym">Nephila clavipes</name>
    <dbReference type="NCBI Taxonomy" id="2585209"/>
    <lineage>
        <taxon>Eukaryota</taxon>
        <taxon>Metazoa</taxon>
        <taxon>Ecdysozoa</taxon>
        <taxon>Arthropoda</taxon>
        <taxon>Chelicerata</taxon>
        <taxon>Arachnida</taxon>
        <taxon>Araneae</taxon>
        <taxon>Araneomorphae</taxon>
        <taxon>Entelegynae</taxon>
        <taxon>Araneoidea</taxon>
        <taxon>Nephilidae</taxon>
        <taxon>Trichonephila</taxon>
    </lineage>
</organism>
<keyword evidence="2" id="KW-1185">Reference proteome</keyword>
<dbReference type="Gene3D" id="3.30.420.10">
    <property type="entry name" value="Ribonuclease H-like superfamily/Ribonuclease H"/>
    <property type="match status" value="1"/>
</dbReference>
<dbReference type="PANTHER" id="PTHR47326">
    <property type="entry name" value="TRANSPOSABLE ELEMENT TC3 TRANSPOSASE-LIKE PROTEIN"/>
    <property type="match status" value="1"/>
</dbReference>
<reference evidence="1" key="1">
    <citation type="submission" date="2020-08" db="EMBL/GenBank/DDBJ databases">
        <title>Multicomponent nature underlies the extraordinary mechanical properties of spider dragline silk.</title>
        <authorList>
            <person name="Kono N."/>
            <person name="Nakamura H."/>
            <person name="Mori M."/>
            <person name="Yoshida Y."/>
            <person name="Ohtoshi R."/>
            <person name="Malay A.D."/>
            <person name="Moran D.A.P."/>
            <person name="Tomita M."/>
            <person name="Numata K."/>
            <person name="Arakawa K."/>
        </authorList>
    </citation>
    <scope>NUCLEOTIDE SEQUENCE</scope>
</reference>
<dbReference type="Proteomes" id="UP000887159">
    <property type="component" value="Unassembled WGS sequence"/>
</dbReference>
<dbReference type="AlphaFoldDB" id="A0A8X6S8Y1"/>
<evidence type="ECO:0000313" key="1">
    <source>
        <dbReference type="EMBL" id="GFY06988.1"/>
    </source>
</evidence>
<dbReference type="GO" id="GO:0003676">
    <property type="term" value="F:nucleic acid binding"/>
    <property type="evidence" value="ECO:0007669"/>
    <property type="project" value="InterPro"/>
</dbReference>
<dbReference type="PANTHER" id="PTHR47326:SF1">
    <property type="entry name" value="HTH PSQ-TYPE DOMAIN-CONTAINING PROTEIN"/>
    <property type="match status" value="1"/>
</dbReference>
<dbReference type="EMBL" id="BMAU01021266">
    <property type="protein sequence ID" value="GFY06988.1"/>
    <property type="molecule type" value="Genomic_DNA"/>
</dbReference>
<accession>A0A8X6S8Y1</accession>